<reference evidence="1 2" key="1">
    <citation type="submission" date="2020-09" db="EMBL/GenBank/DDBJ databases">
        <authorList>
            <person name="Jameson E."/>
        </authorList>
    </citation>
    <scope>NUCLEOTIDE SEQUENCE [LARGE SCALE GENOMIC DNA]</scope>
</reference>
<name>A0A7R8R9F9_9CAUD</name>
<keyword evidence="2" id="KW-1185">Reference proteome</keyword>
<sequence length="427" mass="47378">MQNNDIYGFSDTISMESFDNMGGFEPLEAASTLNDLVTTANQIQGIRDSILSDGVSKTDALALESLNPGFFPQYVPMHSFTQMRSHTNLTVTLESIKSWATMSIANMVKALYRFLMSCVNWVKNAIKGFFGTGKDAKRVIANTEATVKATDEIVTQTRGATDSKTDEAFHKAKEKAKLLISDHYTQLMRRMVSDRGTENMVRHLRGQLHTAYAKLDVLTEKYIHALDISSKGEINYQEANSIFADLASFNPGTLLDLDLELSYFDLKQKLSHVDGAVLVQSLWDSLKQQNMKRASWEVKTSDVISGMLQLTGRLEELADDVIDPELDTTVPTVVDFSSKVRNAPEGITPNLALASQRLTEGFTVAQHGIGIYVELLKAFITLTDLGWKASKSMMGDIATKAKTDCTEYAAVIKDIEQRLKTTLKKQS</sequence>
<dbReference type="Proteomes" id="UP000596247">
    <property type="component" value="Chromosome"/>
</dbReference>
<organism evidence="1 2">
    <name type="scientific">Klebsiella phage vB_KvM-Eowyn</name>
    <dbReference type="NCBI Taxonomy" id="2762819"/>
    <lineage>
        <taxon>Viruses</taxon>
        <taxon>Duplodnaviria</taxon>
        <taxon>Heunggongvirae</taxon>
        <taxon>Uroviricota</taxon>
        <taxon>Caudoviricetes</taxon>
        <taxon>Chimalliviridae</taxon>
        <taxon>Eowynvirus</taxon>
        <taxon>Eowynvirus eowyn</taxon>
    </lineage>
</organism>
<proteinExistence type="predicted"/>
<protein>
    <submittedName>
        <fullName evidence="1">Uncharacterized protein</fullName>
    </submittedName>
</protein>
<evidence type="ECO:0000313" key="2">
    <source>
        <dbReference type="Proteomes" id="UP000596247"/>
    </source>
</evidence>
<dbReference type="EMBL" id="LR881104">
    <property type="protein sequence ID" value="CAD5236103.1"/>
    <property type="molecule type" value="Genomic_DNA"/>
</dbReference>
<accession>A0A7R8R9F9</accession>
<gene>
    <name evidence="1" type="ORF">LLCLJKAH_00114</name>
</gene>
<evidence type="ECO:0000313" key="1">
    <source>
        <dbReference type="EMBL" id="CAD5236103.1"/>
    </source>
</evidence>